<feature type="domain" description="HTH gntR-type" evidence="4">
    <location>
        <begin position="15"/>
        <end position="83"/>
    </location>
</feature>
<dbReference type="Gene3D" id="1.10.10.10">
    <property type="entry name" value="Winged helix-like DNA-binding domain superfamily/Winged helix DNA-binding domain"/>
    <property type="match status" value="1"/>
</dbReference>
<dbReference type="EMBL" id="CAEZYQ010000030">
    <property type="protein sequence ID" value="CAB4764437.1"/>
    <property type="molecule type" value="Genomic_DNA"/>
</dbReference>
<dbReference type="GO" id="GO:0003677">
    <property type="term" value="F:DNA binding"/>
    <property type="evidence" value="ECO:0007669"/>
    <property type="project" value="UniProtKB-KW"/>
</dbReference>
<dbReference type="Pfam" id="PF00392">
    <property type="entry name" value="GntR"/>
    <property type="match status" value="1"/>
</dbReference>
<keyword evidence="1" id="KW-0805">Transcription regulation</keyword>
<evidence type="ECO:0000256" key="2">
    <source>
        <dbReference type="ARBA" id="ARBA00023125"/>
    </source>
</evidence>
<sequence>MPQVTIHPLDPGSADPPFEQLRRQVANRAASGDLAAGTRLPTVRALAEQLGVAAGTVARAYKELEADGVVVTEGRRGTFVRSTGAATSSDARAAATTYAVEARRLGLGLDEATRLLEEAWRR</sequence>
<dbReference type="InterPro" id="IPR000524">
    <property type="entry name" value="Tscrpt_reg_HTH_GntR"/>
</dbReference>
<evidence type="ECO:0000256" key="3">
    <source>
        <dbReference type="ARBA" id="ARBA00023163"/>
    </source>
</evidence>
<dbReference type="SUPFAM" id="SSF46785">
    <property type="entry name" value="Winged helix' DNA-binding domain"/>
    <property type="match status" value="1"/>
</dbReference>
<keyword evidence="2" id="KW-0238">DNA-binding</keyword>
<evidence type="ECO:0000259" key="4">
    <source>
        <dbReference type="PROSITE" id="PS50949"/>
    </source>
</evidence>
<dbReference type="CDD" id="cd07377">
    <property type="entry name" value="WHTH_GntR"/>
    <property type="match status" value="1"/>
</dbReference>
<evidence type="ECO:0000256" key="1">
    <source>
        <dbReference type="ARBA" id="ARBA00023015"/>
    </source>
</evidence>
<keyword evidence="3" id="KW-0804">Transcription</keyword>
<dbReference type="InterPro" id="IPR036388">
    <property type="entry name" value="WH-like_DNA-bd_sf"/>
</dbReference>
<gene>
    <name evidence="5" type="ORF">UFOPK2761_02905</name>
</gene>
<dbReference type="PROSITE" id="PS50949">
    <property type="entry name" value="HTH_GNTR"/>
    <property type="match status" value="1"/>
</dbReference>
<dbReference type="InterPro" id="IPR036390">
    <property type="entry name" value="WH_DNA-bd_sf"/>
</dbReference>
<evidence type="ECO:0000313" key="5">
    <source>
        <dbReference type="EMBL" id="CAB4764437.1"/>
    </source>
</evidence>
<dbReference type="GO" id="GO:0003700">
    <property type="term" value="F:DNA-binding transcription factor activity"/>
    <property type="evidence" value="ECO:0007669"/>
    <property type="project" value="InterPro"/>
</dbReference>
<protein>
    <submittedName>
        <fullName evidence="5">Unannotated protein</fullName>
    </submittedName>
</protein>
<proteinExistence type="predicted"/>
<organism evidence="5">
    <name type="scientific">freshwater metagenome</name>
    <dbReference type="NCBI Taxonomy" id="449393"/>
    <lineage>
        <taxon>unclassified sequences</taxon>
        <taxon>metagenomes</taxon>
        <taxon>ecological metagenomes</taxon>
    </lineage>
</organism>
<dbReference type="PANTHER" id="PTHR38445:SF9">
    <property type="entry name" value="HTH-TYPE TRANSCRIPTIONAL REPRESSOR YTRA"/>
    <property type="match status" value="1"/>
</dbReference>
<dbReference type="PRINTS" id="PR00035">
    <property type="entry name" value="HTHGNTR"/>
</dbReference>
<reference evidence="5" key="1">
    <citation type="submission" date="2020-05" db="EMBL/GenBank/DDBJ databases">
        <authorList>
            <person name="Chiriac C."/>
            <person name="Salcher M."/>
            <person name="Ghai R."/>
            <person name="Kavagutti S V."/>
        </authorList>
    </citation>
    <scope>NUCLEOTIDE SEQUENCE</scope>
</reference>
<name>A0A6J6V1M9_9ZZZZ</name>
<accession>A0A6J6V1M9</accession>
<dbReference type="SMART" id="SM00345">
    <property type="entry name" value="HTH_GNTR"/>
    <property type="match status" value="1"/>
</dbReference>
<dbReference type="PANTHER" id="PTHR38445">
    <property type="entry name" value="HTH-TYPE TRANSCRIPTIONAL REPRESSOR YTRA"/>
    <property type="match status" value="1"/>
</dbReference>
<dbReference type="AlphaFoldDB" id="A0A6J6V1M9"/>